<proteinExistence type="predicted"/>
<accession>A0A8K0JQ63</accession>
<gene>
    <name evidence="1" type="ORF">FFLO_02109</name>
</gene>
<organism evidence="1 2">
    <name type="scientific">Filobasidium floriforme</name>
    <dbReference type="NCBI Taxonomy" id="5210"/>
    <lineage>
        <taxon>Eukaryota</taxon>
        <taxon>Fungi</taxon>
        <taxon>Dikarya</taxon>
        <taxon>Basidiomycota</taxon>
        <taxon>Agaricomycotina</taxon>
        <taxon>Tremellomycetes</taxon>
        <taxon>Filobasidiales</taxon>
        <taxon>Filobasidiaceae</taxon>
        <taxon>Filobasidium</taxon>
    </lineage>
</organism>
<sequence length="62" mass="6584">MSRYPTEIVSGTGIPPRRKPFALLEESGITINGLVRTVTGALVLRSRSGGRTPLPNGSTSYP</sequence>
<name>A0A8K0JQ63_9TREE</name>
<dbReference type="AlphaFoldDB" id="A0A8K0JQ63"/>
<comment type="caution">
    <text evidence="1">The sequence shown here is derived from an EMBL/GenBank/DDBJ whole genome shotgun (WGS) entry which is preliminary data.</text>
</comment>
<evidence type="ECO:0000313" key="2">
    <source>
        <dbReference type="Proteomes" id="UP000812966"/>
    </source>
</evidence>
<reference evidence="1" key="1">
    <citation type="submission" date="2020-04" db="EMBL/GenBank/DDBJ databases">
        <title>Analysis of mating type loci in Filobasidium floriforme.</title>
        <authorList>
            <person name="Nowrousian M."/>
        </authorList>
    </citation>
    <scope>NUCLEOTIDE SEQUENCE</scope>
    <source>
        <strain evidence="1">CBS 6242</strain>
    </source>
</reference>
<keyword evidence="2" id="KW-1185">Reference proteome</keyword>
<evidence type="ECO:0000313" key="1">
    <source>
        <dbReference type="EMBL" id="KAG7562435.1"/>
    </source>
</evidence>
<protein>
    <submittedName>
        <fullName evidence="1">Uncharacterized protein</fullName>
    </submittedName>
</protein>
<dbReference type="Proteomes" id="UP000812966">
    <property type="component" value="Unassembled WGS sequence"/>
</dbReference>
<dbReference type="EMBL" id="JABELV010000032">
    <property type="protein sequence ID" value="KAG7562435.1"/>
    <property type="molecule type" value="Genomic_DNA"/>
</dbReference>